<sequence>MEEVEPEEDKPVSTAEANSFLALDFGCKQTCVGEELPSSGLDIGKSSESETQDELSVAGVTKRDLQSYRNLPGLLSPHAAAHVVKDDSDNNNTTAAATTTSSATPTATTTTSTTTTQAPDAKRPKLSASLPSPGHQQLPDPCASPESGKRKRIQHDYRRLSSSGYMDDYVSGKERRFSSTSDSDVSSSPASPKPKTNSSSKVKMIKQSPNSSETSLNGLPSNKDLHESPIQDAKSCSQTPIVNLKKKEKAKTMKTESCSSSSGGSQKAHGMCVKKSKAGHSESSVSGNQEIPSFISGDKDKRKHHHHHSHHHSQHHHHHHNIHPHHHHHKCESQFEKSSNFKQHIHTSEKENIKKKDTTDEAASKRVNGNSSCVAHAKPPPKKRIVSNCGVQVNLRRRTENKSVQVSLKLSSNHHDKDSLRREHSSLHADRKAEVAQKLECHSRRSMSSKGTQTNKETRPKSTMHSLNDLKISLSTDFDHTIKALKTEPPPVTVENSDEPTEVLKYRDYMHFEYYTNGGAMVLHSYQEELDKLSSEQMLEFTKEFFHVVFDEESEGVSNCVMGIVHNAAAYMPDFLEYFASDYSNLTVKTGVLGKSDIETKSMAAYCDMVYKTYENGTVRTGPLLQLSLVGTVHEEVGDYFPEFLDMLEESPFLRVTMPWGELASVKMKDRRESNDGPILWSRPGEQLIPTADMPKSPYKRKRGMNELKNLQYLPRASEPREILVEDRTRCHADHVGHGFDRRTTAAVGVLKAVNKPKEIPKQNRIVKDVICFHPGDFLELVNKMQLDLHEPPVSQCVTWVEDAKLNQLHREGIRYARIQLRHNDIYFIPRNVVHQFKTVSAVTSIAWHVRLRSYYPDLQTDDEDEADKNKEEPMEQESSVKQEPSVHNVKSEDPEAKQLTPDNHTHSSHPQKQPHESVPLAPQTIVCHTKSESISKSHHDSQSVIPDSSGKHHKKASGCKLELSGKKEHSVTKKEPSFTHKEPSSSVSKSERKISGHDHPSMKRDSSSVTQNPAHKHKSPSVSKYSFVKSEHSSKAQIPTIVTQDYSHTVKQKSLSCTQNPFKKQESLSKSTFSVTKPEFLSSESKPHTKHEAFKIATKPSVTKHESSKSGLGSSFVPKVSKSDSHSNFSHKDFSSMSKHKQVSTSSKHSKSETVTSSWDLNVCEKSSPQCLAATESSSSVATAHDHKKESLMPTSVTEATPPQDPHAVLSANVSEANKSSSVKEFQKETAPVAIPKKQFPTVSEANIEPKAELCVVAQKEMPSCVPSPNLAHKEISVSVPTSNVTERETSLIPSPTINKESEHHTVTQPRSLDVSRIDHPKAQSVIAEPKPTTSLSCSLKTEKTPSFPSDVNKDLTSVEISTPKKESSSIKSQPIVSVENNSQKDAKPHQSSTEIFPVEHNTKKRLELPTPENLAIINPISSYFPSEPSKNQTLVDTPSSLPSPSTPQPTTIESCTIICKSKPTSLESCEVISEETVQEMVIQESTSPEKLITVHQSAFQSAGVDLTSTGNNNPASSQQLPVIEMPPSHFVDVHESVSVDQDISKAQPASTTQQFLRKMYDASIKPEDTLIEHQYLPSKPEQSTTRYVPETHQHCEESPMDTDT</sequence>
<dbReference type="Proteomes" id="UP000515154">
    <property type="component" value="Linkage group LG6"/>
</dbReference>
<dbReference type="PANTHER" id="PTHR13354">
    <property type="entry name" value="ROUND SPERMATID BASIC PROTEIN 1"/>
    <property type="match status" value="1"/>
</dbReference>
<feature type="compositionally biased region" description="Basic and acidic residues" evidence="2">
    <location>
        <begin position="1086"/>
        <end position="1095"/>
    </location>
</feature>
<evidence type="ECO:0000313" key="4">
    <source>
        <dbReference type="RefSeq" id="XP_029637557.1"/>
    </source>
</evidence>
<feature type="compositionally biased region" description="Basic residues" evidence="2">
    <location>
        <begin position="301"/>
        <end position="330"/>
    </location>
</feature>
<evidence type="ECO:0000256" key="1">
    <source>
        <dbReference type="ARBA" id="ARBA00010560"/>
    </source>
</evidence>
<organism evidence="3 4">
    <name type="scientific">Octopus sinensis</name>
    <name type="common">East Asian common octopus</name>
    <dbReference type="NCBI Taxonomy" id="2607531"/>
    <lineage>
        <taxon>Eukaryota</taxon>
        <taxon>Metazoa</taxon>
        <taxon>Spiralia</taxon>
        <taxon>Lophotrochozoa</taxon>
        <taxon>Mollusca</taxon>
        <taxon>Cephalopoda</taxon>
        <taxon>Coleoidea</taxon>
        <taxon>Octopodiformes</taxon>
        <taxon>Octopoda</taxon>
        <taxon>Incirrata</taxon>
        <taxon>Octopodidae</taxon>
        <taxon>Octopus</taxon>
    </lineage>
</organism>
<feature type="compositionally biased region" description="Low complexity" evidence="2">
    <location>
        <begin position="178"/>
        <end position="202"/>
    </location>
</feature>
<feature type="compositionally biased region" description="Polar residues" evidence="2">
    <location>
        <begin position="446"/>
        <end position="465"/>
    </location>
</feature>
<dbReference type="InterPro" id="IPR026306">
    <property type="entry name" value="RSBN1/Dpy-2/CEP530"/>
</dbReference>
<feature type="compositionally biased region" description="Low complexity" evidence="2">
    <location>
        <begin position="1439"/>
        <end position="1453"/>
    </location>
</feature>
<dbReference type="GO" id="GO:0005634">
    <property type="term" value="C:nucleus"/>
    <property type="evidence" value="ECO:0007669"/>
    <property type="project" value="InterPro"/>
</dbReference>
<dbReference type="KEGG" id="osn:115212898"/>
<feature type="compositionally biased region" description="Basic and acidic residues" evidence="2">
    <location>
        <begin position="931"/>
        <end position="942"/>
    </location>
</feature>
<feature type="region of interest" description="Disordered" evidence="2">
    <location>
        <begin position="1428"/>
        <end position="1453"/>
    </location>
</feature>
<feature type="region of interest" description="Disordered" evidence="2">
    <location>
        <begin position="410"/>
        <end position="465"/>
    </location>
</feature>
<gene>
    <name evidence="4" type="primary">LOC115212898</name>
</gene>
<name>A0A6P7SGP8_9MOLL</name>
<accession>A0A6P7SGP8</accession>
<feature type="region of interest" description="Disordered" evidence="2">
    <location>
        <begin position="1574"/>
        <end position="1606"/>
    </location>
</feature>
<feature type="compositionally biased region" description="Polar residues" evidence="2">
    <location>
        <begin position="1061"/>
        <end position="1076"/>
    </location>
</feature>
<feature type="compositionally biased region" description="Polar residues" evidence="2">
    <location>
        <begin position="281"/>
        <end position="291"/>
    </location>
</feature>
<feature type="compositionally biased region" description="Polar residues" evidence="2">
    <location>
        <begin position="1144"/>
        <end position="1160"/>
    </location>
</feature>
<feature type="region of interest" description="Disordered" evidence="2">
    <location>
        <begin position="1283"/>
        <end position="1398"/>
    </location>
</feature>
<dbReference type="RefSeq" id="XP_029637557.1">
    <property type="nucleotide sequence ID" value="XM_029781697.2"/>
</dbReference>
<feature type="compositionally biased region" description="Polar residues" evidence="2">
    <location>
        <begin position="207"/>
        <end position="220"/>
    </location>
</feature>
<reference evidence="4" key="1">
    <citation type="submission" date="2025-08" db="UniProtKB">
        <authorList>
            <consortium name="RefSeq"/>
        </authorList>
    </citation>
    <scope>IDENTIFICATION</scope>
</reference>
<feature type="compositionally biased region" description="Low complexity" evidence="2">
    <location>
        <begin position="93"/>
        <end position="116"/>
    </location>
</feature>
<feature type="region of interest" description="Disordered" evidence="2">
    <location>
        <begin position="1175"/>
        <end position="1208"/>
    </location>
</feature>
<comment type="similarity">
    <text evidence="1">Belongs to the round spermatid basic protein 1 family.</text>
</comment>
<evidence type="ECO:0000313" key="3">
    <source>
        <dbReference type="Proteomes" id="UP000515154"/>
    </source>
</evidence>
<proteinExistence type="inferred from homology"/>
<evidence type="ECO:0000256" key="2">
    <source>
        <dbReference type="SAM" id="MobiDB-lite"/>
    </source>
</evidence>
<feature type="compositionally biased region" description="Polar residues" evidence="2">
    <location>
        <begin position="1371"/>
        <end position="1383"/>
    </location>
</feature>
<feature type="compositionally biased region" description="Basic and acidic residues" evidence="2">
    <location>
        <begin position="1122"/>
        <end position="1135"/>
    </location>
</feature>
<feature type="region of interest" description="Disordered" evidence="2">
    <location>
        <begin position="34"/>
        <end position="58"/>
    </location>
</feature>
<feature type="compositionally biased region" description="Basic and acidic residues" evidence="2">
    <location>
        <begin position="964"/>
        <end position="1007"/>
    </location>
</feature>
<feature type="compositionally biased region" description="Basic and acidic residues" evidence="2">
    <location>
        <begin position="413"/>
        <end position="443"/>
    </location>
</feature>
<dbReference type="PANTHER" id="PTHR13354:SF11">
    <property type="entry name" value="LYSINE-SPECIFIC DEMETHYLASE 9"/>
    <property type="match status" value="1"/>
</dbReference>
<feature type="compositionally biased region" description="Basic and acidic residues" evidence="2">
    <location>
        <begin position="346"/>
        <end position="364"/>
    </location>
</feature>
<keyword evidence="3" id="KW-1185">Reference proteome</keyword>
<feature type="compositionally biased region" description="Polar residues" evidence="2">
    <location>
        <begin position="1333"/>
        <end position="1362"/>
    </location>
</feature>
<feature type="compositionally biased region" description="Low complexity" evidence="2">
    <location>
        <begin position="255"/>
        <end position="265"/>
    </location>
</feature>
<feature type="region of interest" description="Disordered" evidence="2">
    <location>
        <begin position="82"/>
        <end position="385"/>
    </location>
</feature>
<feature type="compositionally biased region" description="Polar residues" evidence="2">
    <location>
        <begin position="1428"/>
        <end position="1438"/>
    </location>
</feature>
<protein>
    <submittedName>
        <fullName evidence="4">Uncharacterized protein LOC115212898</fullName>
    </submittedName>
</protein>
<feature type="compositionally biased region" description="Low complexity" evidence="2">
    <location>
        <begin position="1175"/>
        <end position="1184"/>
    </location>
</feature>
<feature type="region of interest" description="Disordered" evidence="2">
    <location>
        <begin position="859"/>
        <end position="919"/>
    </location>
</feature>
<feature type="region of interest" description="Disordered" evidence="2">
    <location>
        <begin position="1061"/>
        <end position="1160"/>
    </location>
</feature>
<feature type="region of interest" description="Disordered" evidence="2">
    <location>
        <begin position="931"/>
        <end position="1041"/>
    </location>
</feature>